<reference evidence="3" key="2">
    <citation type="submission" date="2020-02" db="EMBL/GenBank/DDBJ databases">
        <authorList>
            <person name="Littmann E."/>
            <person name="Sorbara M."/>
        </authorList>
    </citation>
    <scope>NUCLEOTIDE SEQUENCE</scope>
    <source>
        <strain evidence="3">MSK.1.17</strain>
    </source>
</reference>
<dbReference type="CDD" id="cd04301">
    <property type="entry name" value="NAT_SF"/>
    <property type="match status" value="1"/>
</dbReference>
<dbReference type="PROSITE" id="PS51186">
    <property type="entry name" value="GNAT"/>
    <property type="match status" value="1"/>
</dbReference>
<reference evidence="3 4" key="1">
    <citation type="journal article" date="2020" name="Cell Host Microbe">
        <title>Functional and Genomic Variation between Human-Derived Isolates of Lachnospiraceae Reveals Inter- and Intra-Species Diversity.</title>
        <authorList>
            <person name="Sorbara M.T."/>
            <person name="Littmann E.R."/>
            <person name="Fontana E."/>
            <person name="Moody T.U."/>
            <person name="Kohout C.E."/>
            <person name="Gjonbalaj M."/>
            <person name="Eaton V."/>
            <person name="Seok R."/>
            <person name="Leiner I.M."/>
            <person name="Pamer E.G."/>
        </authorList>
    </citation>
    <scope>NUCLEOTIDE SEQUENCE [LARGE SCALE GENOMIC DNA]</scope>
    <source>
        <strain evidence="3 4">MSK.1.17</strain>
    </source>
</reference>
<reference evidence="2" key="3">
    <citation type="submission" date="2022-01" db="EMBL/GenBank/DDBJ databases">
        <title>Collection of gut derived symbiotic bacterial strains cultured from healthy donors.</title>
        <authorList>
            <person name="Lin H."/>
            <person name="Kohout C."/>
            <person name="Waligurski E."/>
            <person name="Pamer E.G."/>
        </authorList>
    </citation>
    <scope>NUCLEOTIDE SEQUENCE</scope>
    <source>
        <strain evidence="2">DFI.6.55</strain>
    </source>
</reference>
<dbReference type="InterPro" id="IPR016181">
    <property type="entry name" value="Acyl_CoA_acyltransferase"/>
</dbReference>
<dbReference type="Proteomes" id="UP000669239">
    <property type="component" value="Unassembled WGS sequence"/>
</dbReference>
<dbReference type="EMBL" id="JAKNGE010000003">
    <property type="protein sequence ID" value="MCG4744313.1"/>
    <property type="molecule type" value="Genomic_DNA"/>
</dbReference>
<accession>A0AAW5BK01</accession>
<name>A0AAW5BK01_9FIRM</name>
<dbReference type="SUPFAM" id="SSF55729">
    <property type="entry name" value="Acyl-CoA N-acyltransferases (Nat)"/>
    <property type="match status" value="1"/>
</dbReference>
<sequence>MEILRAEPSDTNEIHHIMSLASSLLDDKGWYCTDTEDYILEHIADRHKGIVFKAAHQGRIGAFFIIHYPGGGDDNLGHYVHLEKEELQKVAYMDSLAVLPDFRGKGLQYELMKHGEDYLASTPYCHLMGTVHPDNLYSLNNFLRLGFKIADTTVKYGSLPRHIMYKKI</sequence>
<dbReference type="Proteomes" id="UP001299608">
    <property type="component" value="Unassembled WGS sequence"/>
</dbReference>
<dbReference type="AlphaFoldDB" id="A0AAW5BK01"/>
<dbReference type="InterPro" id="IPR000182">
    <property type="entry name" value="GNAT_dom"/>
</dbReference>
<evidence type="ECO:0000313" key="4">
    <source>
        <dbReference type="Proteomes" id="UP000669239"/>
    </source>
</evidence>
<dbReference type="GeneID" id="97208126"/>
<evidence type="ECO:0000259" key="1">
    <source>
        <dbReference type="PROSITE" id="PS51186"/>
    </source>
</evidence>
<evidence type="ECO:0000313" key="2">
    <source>
        <dbReference type="EMBL" id="MCG4744313.1"/>
    </source>
</evidence>
<evidence type="ECO:0000313" key="5">
    <source>
        <dbReference type="Proteomes" id="UP001299608"/>
    </source>
</evidence>
<keyword evidence="4" id="KW-1185">Reference proteome</keyword>
<evidence type="ECO:0000313" key="3">
    <source>
        <dbReference type="EMBL" id="NSJ48984.1"/>
    </source>
</evidence>
<dbReference type="EMBL" id="JAAITT010000011">
    <property type="protein sequence ID" value="NSJ48984.1"/>
    <property type="molecule type" value="Genomic_DNA"/>
</dbReference>
<feature type="domain" description="N-acetyltransferase" evidence="1">
    <location>
        <begin position="1"/>
        <end position="168"/>
    </location>
</feature>
<dbReference type="Pfam" id="PF00583">
    <property type="entry name" value="Acetyltransf_1"/>
    <property type="match status" value="1"/>
</dbReference>
<proteinExistence type="predicted"/>
<gene>
    <name evidence="3" type="ORF">G5B36_09775</name>
    <name evidence="2" type="ORF">L0N08_02690</name>
</gene>
<dbReference type="Gene3D" id="3.40.630.30">
    <property type="match status" value="1"/>
</dbReference>
<comment type="caution">
    <text evidence="2">The sequence shown here is derived from an EMBL/GenBank/DDBJ whole genome shotgun (WGS) entry which is preliminary data.</text>
</comment>
<protein>
    <submittedName>
        <fullName evidence="2">GNAT family N-acetyltransferase</fullName>
    </submittedName>
</protein>
<organism evidence="2 5">
    <name type="scientific">Enterocloster aldenensis</name>
    <dbReference type="NCBI Taxonomy" id="358742"/>
    <lineage>
        <taxon>Bacteria</taxon>
        <taxon>Bacillati</taxon>
        <taxon>Bacillota</taxon>
        <taxon>Clostridia</taxon>
        <taxon>Lachnospirales</taxon>
        <taxon>Lachnospiraceae</taxon>
        <taxon>Enterocloster</taxon>
    </lineage>
</organism>
<dbReference type="RefSeq" id="WP_165640929.1">
    <property type="nucleotide sequence ID" value="NZ_BAABZL010000001.1"/>
</dbReference>
<dbReference type="GO" id="GO:0016747">
    <property type="term" value="F:acyltransferase activity, transferring groups other than amino-acyl groups"/>
    <property type="evidence" value="ECO:0007669"/>
    <property type="project" value="InterPro"/>
</dbReference>